<dbReference type="InterPro" id="IPR029063">
    <property type="entry name" value="SAM-dependent_MTases_sf"/>
</dbReference>
<dbReference type="GO" id="GO:0008171">
    <property type="term" value="F:O-methyltransferase activity"/>
    <property type="evidence" value="ECO:0007669"/>
    <property type="project" value="InterPro"/>
</dbReference>
<feature type="domain" description="O-methyltransferase dimerisation" evidence="6">
    <location>
        <begin position="31"/>
        <end position="95"/>
    </location>
</feature>
<dbReference type="EMBL" id="CAJNOK010018296">
    <property type="protein sequence ID" value="CAF1279743.1"/>
    <property type="molecule type" value="Genomic_DNA"/>
</dbReference>
<dbReference type="PIRSF" id="PIRSF005739">
    <property type="entry name" value="O-mtase"/>
    <property type="match status" value="1"/>
</dbReference>
<dbReference type="Gene3D" id="1.10.10.10">
    <property type="entry name" value="Winged helix-like DNA-binding domain superfamily/Winged helix DNA-binding domain"/>
    <property type="match status" value="1"/>
</dbReference>
<evidence type="ECO:0000256" key="1">
    <source>
        <dbReference type="ARBA" id="ARBA00022603"/>
    </source>
</evidence>
<dbReference type="InterPro" id="IPR036390">
    <property type="entry name" value="WH_DNA-bd_sf"/>
</dbReference>
<sequence>LDELILTMADHAKKAMISPMVKTGLPKFMSFLTHRYVERALWAFAELGVADQMASHESPLTAAELSRLNGNNWNSEFLYRVLRTLADADVVIQFPSDDEDSNTSNNPEYEDRFQLTDSGLFLTTNHPSNARDIVRLDLGPVMEKSSTYLPSLIQNGYINGNGFEQAVGDSLFDYLQKEENKEYSVMFNNAMSSFSNYEGPLIASVTDFSRFTILVDIGGGVGTLLSFILEQCKQLNGIVFDLDHVIENAKTSKPNEFEAKQIEHTRYQFISGDMFKSETIPQADAYMMKFIMHDWNDEKAIEILKSIRLANKNCEWKTITIFIADMMILPNNINNWEARAMDIEMLSVTSAKERTKREYIRLLEQSGYVFKQLYQTSGVHSVIEATAITNTFPDQV</sequence>
<dbReference type="SUPFAM" id="SSF53335">
    <property type="entry name" value="S-adenosyl-L-methionine-dependent methyltransferases"/>
    <property type="match status" value="1"/>
</dbReference>
<dbReference type="InterPro" id="IPR001077">
    <property type="entry name" value="COMT_C"/>
</dbReference>
<evidence type="ECO:0000256" key="4">
    <source>
        <dbReference type="PIRSR" id="PIRSR005739-1"/>
    </source>
</evidence>
<dbReference type="InterPro" id="IPR016461">
    <property type="entry name" value="COMT-like"/>
</dbReference>
<evidence type="ECO:0000313" key="8">
    <source>
        <dbReference type="EMBL" id="CAF4084647.1"/>
    </source>
</evidence>
<keyword evidence="2" id="KW-0808">Transferase</keyword>
<evidence type="ECO:0000259" key="5">
    <source>
        <dbReference type="Pfam" id="PF00891"/>
    </source>
</evidence>
<dbReference type="SUPFAM" id="SSF46785">
    <property type="entry name" value="Winged helix' DNA-binding domain"/>
    <property type="match status" value="1"/>
</dbReference>
<keyword evidence="3" id="KW-0949">S-adenosyl-L-methionine</keyword>
<accession>A0A8S2Q6V0</accession>
<evidence type="ECO:0008006" key="10">
    <source>
        <dbReference type="Google" id="ProtNLM"/>
    </source>
</evidence>
<proteinExistence type="predicted"/>
<protein>
    <recommendedName>
        <fullName evidence="10">O-methyltransferase domain-containing protein</fullName>
    </recommendedName>
</protein>
<evidence type="ECO:0000256" key="3">
    <source>
        <dbReference type="ARBA" id="ARBA00022691"/>
    </source>
</evidence>
<dbReference type="Pfam" id="PF08100">
    <property type="entry name" value="Dimerisation"/>
    <property type="match status" value="1"/>
</dbReference>
<dbReference type="GO" id="GO:0032259">
    <property type="term" value="P:methylation"/>
    <property type="evidence" value="ECO:0007669"/>
    <property type="project" value="UniProtKB-KW"/>
</dbReference>
<reference evidence="8" key="1">
    <citation type="submission" date="2021-02" db="EMBL/GenBank/DDBJ databases">
        <authorList>
            <person name="Nowell W R."/>
        </authorList>
    </citation>
    <scope>NUCLEOTIDE SEQUENCE</scope>
</reference>
<dbReference type="Proteomes" id="UP000677228">
    <property type="component" value="Unassembled WGS sequence"/>
</dbReference>
<dbReference type="Gene3D" id="3.40.50.150">
    <property type="entry name" value="Vaccinia Virus protein VP39"/>
    <property type="match status" value="1"/>
</dbReference>
<feature type="active site" description="Proton acceptor" evidence="4">
    <location>
        <position position="293"/>
    </location>
</feature>
<evidence type="ECO:0000259" key="6">
    <source>
        <dbReference type="Pfam" id="PF08100"/>
    </source>
</evidence>
<feature type="domain" description="O-methyltransferase C-terminal" evidence="5">
    <location>
        <begin position="161"/>
        <end position="368"/>
    </location>
</feature>
<dbReference type="InterPro" id="IPR012967">
    <property type="entry name" value="COMT_dimerisation"/>
</dbReference>
<name>A0A8S2Q6V0_9BILA</name>
<dbReference type="Pfam" id="PF00891">
    <property type="entry name" value="Methyltransf_2"/>
    <property type="match status" value="1"/>
</dbReference>
<dbReference type="Proteomes" id="UP000682733">
    <property type="component" value="Unassembled WGS sequence"/>
</dbReference>
<dbReference type="PROSITE" id="PS51683">
    <property type="entry name" value="SAM_OMT_II"/>
    <property type="match status" value="1"/>
</dbReference>
<evidence type="ECO:0000313" key="9">
    <source>
        <dbReference type="Proteomes" id="UP000682733"/>
    </source>
</evidence>
<evidence type="ECO:0000256" key="2">
    <source>
        <dbReference type="ARBA" id="ARBA00022679"/>
    </source>
</evidence>
<comment type="caution">
    <text evidence="8">The sequence shown here is derived from an EMBL/GenBank/DDBJ whole genome shotgun (WGS) entry which is preliminary data.</text>
</comment>
<feature type="non-terminal residue" evidence="8">
    <location>
        <position position="1"/>
    </location>
</feature>
<evidence type="ECO:0000313" key="7">
    <source>
        <dbReference type="EMBL" id="CAF1279743.1"/>
    </source>
</evidence>
<organism evidence="8 9">
    <name type="scientific">Didymodactylos carnosus</name>
    <dbReference type="NCBI Taxonomy" id="1234261"/>
    <lineage>
        <taxon>Eukaryota</taxon>
        <taxon>Metazoa</taxon>
        <taxon>Spiralia</taxon>
        <taxon>Gnathifera</taxon>
        <taxon>Rotifera</taxon>
        <taxon>Eurotatoria</taxon>
        <taxon>Bdelloidea</taxon>
        <taxon>Philodinida</taxon>
        <taxon>Philodinidae</taxon>
        <taxon>Didymodactylos</taxon>
    </lineage>
</organism>
<dbReference type="PANTHER" id="PTHR11746">
    <property type="entry name" value="O-METHYLTRANSFERASE"/>
    <property type="match status" value="1"/>
</dbReference>
<dbReference type="EMBL" id="CAJOBA010039862">
    <property type="protein sequence ID" value="CAF4084647.1"/>
    <property type="molecule type" value="Genomic_DNA"/>
</dbReference>
<dbReference type="InterPro" id="IPR036388">
    <property type="entry name" value="WH-like_DNA-bd_sf"/>
</dbReference>
<keyword evidence="1" id="KW-0489">Methyltransferase</keyword>
<dbReference type="AlphaFoldDB" id="A0A8S2Q6V0"/>
<gene>
    <name evidence="7" type="ORF">OVA965_LOCUS27579</name>
    <name evidence="8" type="ORF">TMI583_LOCUS28327</name>
</gene>